<dbReference type="GO" id="GO:0004806">
    <property type="term" value="F:triacylglycerol lipase activity"/>
    <property type="evidence" value="ECO:0007669"/>
    <property type="project" value="TreeGrafter"/>
</dbReference>
<dbReference type="PROSITE" id="PS00061">
    <property type="entry name" value="ADH_SHORT"/>
    <property type="match status" value="1"/>
</dbReference>
<accession>A0A5N7B2G6</accession>
<dbReference type="GO" id="GO:0005783">
    <property type="term" value="C:endoplasmic reticulum"/>
    <property type="evidence" value="ECO:0007669"/>
    <property type="project" value="TreeGrafter"/>
</dbReference>
<evidence type="ECO:0000256" key="2">
    <source>
        <dbReference type="ARBA" id="ARBA00022857"/>
    </source>
</evidence>
<reference evidence="5 6" key="1">
    <citation type="submission" date="2019-04" db="EMBL/GenBank/DDBJ databases">
        <title>Friends and foes A comparative genomics studyof 23 Aspergillus species from section Flavi.</title>
        <authorList>
            <consortium name="DOE Joint Genome Institute"/>
            <person name="Kjaerbolling I."/>
            <person name="Vesth T."/>
            <person name="Frisvad J.C."/>
            <person name="Nybo J.L."/>
            <person name="Theobald S."/>
            <person name="Kildgaard S."/>
            <person name="Isbrandt T."/>
            <person name="Kuo A."/>
            <person name="Sato A."/>
            <person name="Lyhne E.K."/>
            <person name="Kogle M.E."/>
            <person name="Wiebenga A."/>
            <person name="Kun R.S."/>
            <person name="Lubbers R.J."/>
            <person name="Makela M.R."/>
            <person name="Barry K."/>
            <person name="Chovatia M."/>
            <person name="Clum A."/>
            <person name="Daum C."/>
            <person name="Haridas S."/>
            <person name="He G."/>
            <person name="LaButti K."/>
            <person name="Lipzen A."/>
            <person name="Mondo S."/>
            <person name="Riley R."/>
            <person name="Salamov A."/>
            <person name="Simmons B.A."/>
            <person name="Magnuson J.K."/>
            <person name="Henrissat B."/>
            <person name="Mortensen U.H."/>
            <person name="Larsen T.O."/>
            <person name="Devries R.P."/>
            <person name="Grigoriev I.V."/>
            <person name="Machida M."/>
            <person name="Baker S.E."/>
            <person name="Andersen M.R."/>
        </authorList>
    </citation>
    <scope>NUCLEOTIDE SEQUENCE [LARGE SCALE GENOMIC DNA]</scope>
    <source>
        <strain evidence="5 6">IBT 29228</strain>
    </source>
</reference>
<evidence type="ECO:0008006" key="7">
    <source>
        <dbReference type="Google" id="ProtNLM"/>
    </source>
</evidence>
<gene>
    <name evidence="5" type="ORF">BDV26DRAFT_267787</name>
</gene>
<dbReference type="Gene3D" id="3.40.50.720">
    <property type="entry name" value="NAD(P)-binding Rossmann-like Domain"/>
    <property type="match status" value="1"/>
</dbReference>
<dbReference type="Proteomes" id="UP000326198">
    <property type="component" value="Unassembled WGS sequence"/>
</dbReference>
<proteinExistence type="inferred from homology"/>
<protein>
    <recommendedName>
        <fullName evidence="7">Hydroxybutyrate dehydrogenase</fullName>
    </recommendedName>
</protein>
<dbReference type="PRINTS" id="PR00080">
    <property type="entry name" value="SDRFAMILY"/>
</dbReference>
<dbReference type="Pfam" id="PF00106">
    <property type="entry name" value="adh_short"/>
    <property type="match status" value="1"/>
</dbReference>
<dbReference type="GO" id="GO:0005811">
    <property type="term" value="C:lipid droplet"/>
    <property type="evidence" value="ECO:0007669"/>
    <property type="project" value="TreeGrafter"/>
</dbReference>
<organism evidence="5 6">
    <name type="scientific">Aspergillus bertholletiae</name>
    <dbReference type="NCBI Taxonomy" id="1226010"/>
    <lineage>
        <taxon>Eukaryota</taxon>
        <taxon>Fungi</taxon>
        <taxon>Dikarya</taxon>
        <taxon>Ascomycota</taxon>
        <taxon>Pezizomycotina</taxon>
        <taxon>Eurotiomycetes</taxon>
        <taxon>Eurotiomycetidae</taxon>
        <taxon>Eurotiales</taxon>
        <taxon>Aspergillaceae</taxon>
        <taxon>Aspergillus</taxon>
        <taxon>Aspergillus subgen. Circumdati</taxon>
    </lineage>
</organism>
<dbReference type="CDD" id="cd05374">
    <property type="entry name" value="17beta-HSD-like_SDR_c"/>
    <property type="match status" value="1"/>
</dbReference>
<dbReference type="InterPro" id="IPR020904">
    <property type="entry name" value="Sc_DH/Rdtase_CS"/>
</dbReference>
<dbReference type="GO" id="GO:0006654">
    <property type="term" value="P:phosphatidic acid biosynthetic process"/>
    <property type="evidence" value="ECO:0007669"/>
    <property type="project" value="TreeGrafter"/>
</dbReference>
<dbReference type="AlphaFoldDB" id="A0A5N7B2G6"/>
<dbReference type="InterPro" id="IPR002347">
    <property type="entry name" value="SDR_fam"/>
</dbReference>
<dbReference type="PRINTS" id="PR00081">
    <property type="entry name" value="GDHRDH"/>
</dbReference>
<dbReference type="GO" id="GO:0019433">
    <property type="term" value="P:triglyceride catabolic process"/>
    <property type="evidence" value="ECO:0007669"/>
    <property type="project" value="TreeGrafter"/>
</dbReference>
<dbReference type="SUPFAM" id="SSF51735">
    <property type="entry name" value="NAD(P)-binding Rossmann-fold domains"/>
    <property type="match status" value="1"/>
</dbReference>
<dbReference type="EMBL" id="ML736259">
    <property type="protein sequence ID" value="KAE8375519.1"/>
    <property type="molecule type" value="Genomic_DNA"/>
</dbReference>
<dbReference type="GO" id="GO:0044550">
    <property type="term" value="P:secondary metabolite biosynthetic process"/>
    <property type="evidence" value="ECO:0007669"/>
    <property type="project" value="UniProtKB-ARBA"/>
</dbReference>
<dbReference type="PANTHER" id="PTHR44169:SF6">
    <property type="entry name" value="NADPH-DEPENDENT 1-ACYLDIHYDROXYACETONE PHOSPHATE REDUCTASE"/>
    <property type="match status" value="1"/>
</dbReference>
<evidence type="ECO:0000256" key="3">
    <source>
        <dbReference type="ARBA" id="ARBA00023002"/>
    </source>
</evidence>
<dbReference type="InterPro" id="IPR036291">
    <property type="entry name" value="NAD(P)-bd_dom_sf"/>
</dbReference>
<keyword evidence="2" id="KW-0521">NADP</keyword>
<name>A0A5N7B2G6_9EURO</name>
<comment type="similarity">
    <text evidence="1 4">Belongs to the short-chain dehydrogenases/reductases (SDR) family.</text>
</comment>
<evidence type="ECO:0000256" key="4">
    <source>
        <dbReference type="RuleBase" id="RU000363"/>
    </source>
</evidence>
<sequence length="297" mass="32173">MAPKTVLITGCSDDGIGYGLAQTFQRQGYQVFATARNLDKMTKLNGLSNVTLLQLDVTEQSQIEAAVAAVEAQTGGSLDVLVNNAGRNHFMPYLDEDVEQAKALFDINVWGPLRVTKAFVPLLIKAQGSVAFITSISGYLNVPFMGTYAGSKRAMELMADTLRLELTPFHVKVLCIPTGAVQTQGQTYFGDFKLPEGSLYKPIEETIAARAQGQGGSERMPLMDYSTHVAAQVENGATGRLWCGANAASTKAAISGDSNEMMVSDSLLEDRAEYETNGWLHICRMGIFLKITQLDTL</sequence>
<dbReference type="PANTHER" id="PTHR44169">
    <property type="entry name" value="NADPH-DEPENDENT 1-ACYLDIHYDROXYACETONE PHOSPHATE REDUCTASE"/>
    <property type="match status" value="1"/>
</dbReference>
<keyword evidence="6" id="KW-1185">Reference proteome</keyword>
<keyword evidence="3" id="KW-0560">Oxidoreductase</keyword>
<evidence type="ECO:0000256" key="1">
    <source>
        <dbReference type="ARBA" id="ARBA00006484"/>
    </source>
</evidence>
<dbReference type="OrthoDB" id="2102561at2759"/>
<evidence type="ECO:0000313" key="5">
    <source>
        <dbReference type="EMBL" id="KAE8375519.1"/>
    </source>
</evidence>
<evidence type="ECO:0000313" key="6">
    <source>
        <dbReference type="Proteomes" id="UP000326198"/>
    </source>
</evidence>
<dbReference type="GO" id="GO:0000140">
    <property type="term" value="F:acylglycerone-phosphate reductase (NADP+) activity"/>
    <property type="evidence" value="ECO:0007669"/>
    <property type="project" value="TreeGrafter"/>
</dbReference>